<feature type="compositionally biased region" description="Polar residues" evidence="9">
    <location>
        <begin position="709"/>
        <end position="736"/>
    </location>
</feature>
<evidence type="ECO:0000256" key="6">
    <source>
        <dbReference type="ARBA" id="ARBA00049534"/>
    </source>
</evidence>
<organism evidence="11">
    <name type="scientific">Ascaris suum</name>
    <name type="common">Pig roundworm</name>
    <name type="synonym">Ascaris lumbricoides</name>
    <dbReference type="NCBI Taxonomy" id="6253"/>
    <lineage>
        <taxon>Eukaryota</taxon>
        <taxon>Metazoa</taxon>
        <taxon>Ecdysozoa</taxon>
        <taxon>Nematoda</taxon>
        <taxon>Chromadorea</taxon>
        <taxon>Rhabditida</taxon>
        <taxon>Spirurina</taxon>
        <taxon>Ascaridomorpha</taxon>
        <taxon>Ascaridoidea</taxon>
        <taxon>Ascarididae</taxon>
        <taxon>Ascaris</taxon>
    </lineage>
</organism>
<dbReference type="PANTHER" id="PTHR12544:SF51">
    <property type="entry name" value="GLUTAMINASE 3-RELATED"/>
    <property type="match status" value="1"/>
</dbReference>
<protein>
    <recommendedName>
        <fullName evidence="2">glutaminase</fullName>
        <ecNumber evidence="2">3.5.1.2</ecNumber>
    </recommendedName>
    <alternativeName>
        <fullName evidence="7">L-glutamine amidohydrolase</fullName>
    </alternativeName>
</protein>
<dbReference type="InterPro" id="IPR015868">
    <property type="entry name" value="Glutaminase"/>
</dbReference>
<proteinExistence type="evidence at transcript level"/>
<evidence type="ECO:0000256" key="8">
    <source>
        <dbReference type="PROSITE-ProRule" id="PRU00023"/>
    </source>
</evidence>
<dbReference type="AlphaFoldDB" id="F1KWS9"/>
<evidence type="ECO:0000256" key="3">
    <source>
        <dbReference type="ARBA" id="ARBA00022737"/>
    </source>
</evidence>
<evidence type="ECO:0000256" key="5">
    <source>
        <dbReference type="ARBA" id="ARBA00023043"/>
    </source>
</evidence>
<dbReference type="NCBIfam" id="TIGR03814">
    <property type="entry name" value="Gln_ase"/>
    <property type="match status" value="1"/>
</dbReference>
<dbReference type="Pfam" id="PF04960">
    <property type="entry name" value="Glutaminase"/>
    <property type="match status" value="1"/>
</dbReference>
<evidence type="ECO:0000313" key="11">
    <source>
        <dbReference type="EMBL" id="ADY42333.1"/>
    </source>
</evidence>
<dbReference type="GO" id="GO:0004359">
    <property type="term" value="F:glutaminase activity"/>
    <property type="evidence" value="ECO:0007669"/>
    <property type="project" value="UniProtKB-EC"/>
</dbReference>
<dbReference type="Gene3D" id="3.40.710.10">
    <property type="entry name" value="DD-peptidase/beta-lactamase superfamily"/>
    <property type="match status" value="1"/>
</dbReference>
<dbReference type="InterPro" id="IPR041541">
    <property type="entry name" value="Glutaminase_EF-hand"/>
</dbReference>
<evidence type="ECO:0000256" key="2">
    <source>
        <dbReference type="ARBA" id="ARBA00012918"/>
    </source>
</evidence>
<feature type="region of interest" description="Disordered" evidence="9">
    <location>
        <begin position="661"/>
        <end position="692"/>
    </location>
</feature>
<dbReference type="Pfam" id="PF12796">
    <property type="entry name" value="Ank_2"/>
    <property type="match status" value="1"/>
</dbReference>
<dbReference type="Pfam" id="PF17959">
    <property type="entry name" value="EF-hand_14"/>
    <property type="match status" value="1"/>
</dbReference>
<feature type="region of interest" description="Disordered" evidence="9">
    <location>
        <begin position="706"/>
        <end position="765"/>
    </location>
</feature>
<evidence type="ECO:0000256" key="7">
    <source>
        <dbReference type="ARBA" id="ARBA00077251"/>
    </source>
</evidence>
<dbReference type="InterPro" id="IPR012338">
    <property type="entry name" value="Beta-lactam/transpept-like"/>
</dbReference>
<accession>F1KWS9</accession>
<dbReference type="HAMAP" id="MF_00313">
    <property type="entry name" value="Glutaminase"/>
    <property type="match status" value="1"/>
</dbReference>
<evidence type="ECO:0000256" key="1">
    <source>
        <dbReference type="ARBA" id="ARBA00011076"/>
    </source>
</evidence>
<dbReference type="FunFam" id="3.40.710.10:FF:000008">
    <property type="entry name" value="Glutaminase, isoform E"/>
    <property type="match status" value="1"/>
</dbReference>
<dbReference type="GO" id="GO:0006543">
    <property type="term" value="P:L-glutamine catabolic process"/>
    <property type="evidence" value="ECO:0007669"/>
    <property type="project" value="TreeGrafter"/>
</dbReference>
<dbReference type="GO" id="GO:0006537">
    <property type="term" value="P:glutamate biosynthetic process"/>
    <property type="evidence" value="ECO:0007669"/>
    <property type="project" value="TreeGrafter"/>
</dbReference>
<dbReference type="EC" id="3.5.1.2" evidence="2"/>
<dbReference type="PROSITE" id="PS50297">
    <property type="entry name" value="ANK_REP_REGION"/>
    <property type="match status" value="1"/>
</dbReference>
<name>F1KWS9_ASCSU</name>
<dbReference type="SUPFAM" id="SSF48403">
    <property type="entry name" value="Ankyrin repeat"/>
    <property type="match status" value="1"/>
</dbReference>
<feature type="domain" description="Glutaminase EF-hand" evidence="10">
    <location>
        <begin position="144"/>
        <end position="235"/>
    </location>
</feature>
<keyword evidence="4" id="KW-0378">Hydrolase</keyword>
<reference evidence="11" key="1">
    <citation type="journal article" date="2011" name="Genome Res.">
        <title>Deep small RNA sequencing from the nematode Ascaris reveals conservation, functional diversification, and novel developmental profiles.</title>
        <authorList>
            <person name="Wang J."/>
            <person name="Czech B."/>
            <person name="Crunk A."/>
            <person name="Wallace A."/>
            <person name="Mitreva M."/>
            <person name="Hannon G.J."/>
            <person name="Davis R.E."/>
        </authorList>
    </citation>
    <scope>NUCLEOTIDE SEQUENCE</scope>
</reference>
<comment type="similarity">
    <text evidence="1">Belongs to the glutaminase family.</text>
</comment>
<sequence>MWCPLPTALACRCLRFGAVLEHGKLNSWSQGCRYITSRGRNTDWRSGSRAVRNIAISPMSLSGRSCSILGNADGQTEHVAPTGRATRKPRLMQCVTNEGCNNSVVIERAPLPNTMCVTGSVAARALSSDSMANYSTRVTNGTVDVIFDLYRNRDTETLSVHELLKSLHKCGIREDDPRLNSFIRAVADEERRQLLSDLPPSESIAANLDRDTFKRCVSGSIGIIAKALKKHLVVPDWSTFVTVVTEIFESCRDVNDGKVADYIPQLARSNPSNWAISICTVDGQRRSWGNSSLSFTLQSVCKPFTYAIALEELGADEVHGYVGQEPSGRLFNEICLNHNKKPHNPMINAGAILVVSLLKRNSSLSDRFDFALQQLKNFACNGYVGFNNAVFLSERETADRNYALSYYMREHKCFPRNTSLQDTLDLYFQLCSIETNTDTLAVMAATLANGGVSPLGAKRVVCNRAVRDTLSLMYSCGMYDYSGQFAFTVGLPAKSGVSGDLMIVVPNVMGIGIYSPPLDSLGNTVRGVKFAKQLVEKFNFHNYDSLVYSETNKIDPRKEVREVHNESISNMMYAAKTGDISAIQRYILLGVSIYERDYDERTVLHIAAAEGNVSVLKFLLERWEENPDPEDRYGRTPLDDAKQFGWEKCVEVLSEAHKSYKRGTSAVAARHTANSSITNRGSDSQKDAISSVKKGTLSSDIYNIRSESRNASSTQANISPTIAKSQPKSATLSLPKSKNIHSASSSRSPSAAVLVKKPDERPTEQ</sequence>
<comment type="catalytic activity">
    <reaction evidence="6">
        <text>L-glutamine + H2O = L-glutamate + NH4(+)</text>
        <dbReference type="Rhea" id="RHEA:15889"/>
        <dbReference type="ChEBI" id="CHEBI:15377"/>
        <dbReference type="ChEBI" id="CHEBI:28938"/>
        <dbReference type="ChEBI" id="CHEBI:29985"/>
        <dbReference type="ChEBI" id="CHEBI:58359"/>
        <dbReference type="EC" id="3.5.1.2"/>
    </reaction>
</comment>
<feature type="compositionally biased region" description="Low complexity" evidence="9">
    <location>
        <begin position="742"/>
        <end position="752"/>
    </location>
</feature>
<dbReference type="EMBL" id="JI167187">
    <property type="protein sequence ID" value="ADY42333.1"/>
    <property type="molecule type" value="mRNA"/>
</dbReference>
<evidence type="ECO:0000259" key="10">
    <source>
        <dbReference type="Pfam" id="PF17959"/>
    </source>
</evidence>
<feature type="compositionally biased region" description="Polar residues" evidence="9">
    <location>
        <begin position="672"/>
        <end position="682"/>
    </location>
</feature>
<evidence type="ECO:0000256" key="9">
    <source>
        <dbReference type="SAM" id="MobiDB-lite"/>
    </source>
</evidence>
<dbReference type="Gene3D" id="1.25.40.20">
    <property type="entry name" value="Ankyrin repeat-containing domain"/>
    <property type="match status" value="1"/>
</dbReference>
<feature type="repeat" description="ANK" evidence="8">
    <location>
        <begin position="599"/>
        <end position="622"/>
    </location>
</feature>
<dbReference type="InterPro" id="IPR036770">
    <property type="entry name" value="Ankyrin_rpt-contain_sf"/>
</dbReference>
<dbReference type="PANTHER" id="PTHR12544">
    <property type="entry name" value="GLUTAMINASE"/>
    <property type="match status" value="1"/>
</dbReference>
<dbReference type="PROSITE" id="PS50088">
    <property type="entry name" value="ANK_REPEAT"/>
    <property type="match status" value="1"/>
</dbReference>
<dbReference type="Gene3D" id="1.10.238.210">
    <property type="match status" value="1"/>
</dbReference>
<evidence type="ECO:0000256" key="4">
    <source>
        <dbReference type="ARBA" id="ARBA00022801"/>
    </source>
</evidence>
<dbReference type="InterPro" id="IPR002110">
    <property type="entry name" value="Ankyrin_rpt"/>
</dbReference>
<keyword evidence="5 8" id="KW-0040">ANK repeat</keyword>
<keyword evidence="3" id="KW-0677">Repeat</keyword>
<dbReference type="SUPFAM" id="SSF56601">
    <property type="entry name" value="beta-lactamase/transpeptidase-like"/>
    <property type="match status" value="1"/>
</dbReference>
<feature type="compositionally biased region" description="Basic and acidic residues" evidence="9">
    <location>
        <begin position="756"/>
        <end position="765"/>
    </location>
</feature>